<dbReference type="SUPFAM" id="SSF50129">
    <property type="entry name" value="GroES-like"/>
    <property type="match status" value="1"/>
</dbReference>
<sequence length="364" mass="38626">MKEALAYSGPKVDVVESPIPTAGPFQMIVKVACVGLNPKDWKVADGAVPGVTYSNEGDDFSGVVHAVGQGVTEFKVGDRVGVFHKTLSSGGGWAEYAIAWESMAFHLADHVSFEEAATVPLAAITSCLGLYRRLPLPYPWDPCDKPQPFIVYGAASAVGAYAVKLAVLSNIHPIVAVAGRGIDFVETLIHRSRGDTIIDYRQGDEAVVEAIKATLGNKEPEFAFDAVSEKETVLNISRVMNKTIGKIVVVLNIPSGLIPDGISLINSAVETSQVDLGNDALTWPNSKGQSVGITHFTTVMLRFIGRGLNEGWFSAHPHEVVPGGLHGLEGALTRLKNGSVSATKLVVRISDSDGLVANQGRESS</sequence>
<dbReference type="PANTHER" id="PTHR45348:SF5">
    <property type="entry name" value="OXIDOREDUCTASE, PUTATIVE (AFU_ORTHOLOGUE AFUA_8G01420)-RELATED"/>
    <property type="match status" value="1"/>
</dbReference>
<dbReference type="SMART" id="SM00829">
    <property type="entry name" value="PKS_ER"/>
    <property type="match status" value="1"/>
</dbReference>
<comment type="caution">
    <text evidence="4">The sequence shown here is derived from an EMBL/GenBank/DDBJ whole genome shotgun (WGS) entry which is preliminary data.</text>
</comment>
<keyword evidence="2" id="KW-0560">Oxidoreductase</keyword>
<accession>A0A0F9Y550</accession>
<dbReference type="InterPro" id="IPR011032">
    <property type="entry name" value="GroES-like_sf"/>
</dbReference>
<proteinExistence type="inferred from homology"/>
<dbReference type="Pfam" id="PF08240">
    <property type="entry name" value="ADH_N"/>
    <property type="match status" value="1"/>
</dbReference>
<evidence type="ECO:0000256" key="1">
    <source>
        <dbReference type="ARBA" id="ARBA00008072"/>
    </source>
</evidence>
<dbReference type="GO" id="GO:0016651">
    <property type="term" value="F:oxidoreductase activity, acting on NAD(P)H"/>
    <property type="evidence" value="ECO:0007669"/>
    <property type="project" value="InterPro"/>
</dbReference>
<dbReference type="InterPro" id="IPR020843">
    <property type="entry name" value="ER"/>
</dbReference>
<feature type="domain" description="Enoyl reductase (ER)" evidence="3">
    <location>
        <begin position="9"/>
        <end position="347"/>
    </location>
</feature>
<dbReference type="Proteomes" id="UP000034112">
    <property type="component" value="Unassembled WGS sequence"/>
</dbReference>
<comment type="similarity">
    <text evidence="1">Belongs to the zinc-containing alcohol dehydrogenase family.</text>
</comment>
<evidence type="ECO:0000313" key="5">
    <source>
        <dbReference type="Proteomes" id="UP000034112"/>
    </source>
</evidence>
<protein>
    <submittedName>
        <fullName evidence="4">Alcohol dehydrogenase</fullName>
    </submittedName>
</protein>
<reference evidence="5" key="1">
    <citation type="journal article" date="2015" name="Genome Announc.">
        <title>Draft whole-genome sequence of the biocontrol agent Trichoderma harzianum T6776.</title>
        <authorList>
            <person name="Baroncelli R."/>
            <person name="Piaggeschi G."/>
            <person name="Fiorini L."/>
            <person name="Bertolini E."/>
            <person name="Zapparata A."/>
            <person name="Pe M.E."/>
            <person name="Sarrocco S."/>
            <person name="Vannacci G."/>
        </authorList>
    </citation>
    <scope>NUCLEOTIDE SEQUENCE [LARGE SCALE GENOMIC DNA]</scope>
    <source>
        <strain evidence="5">T6776</strain>
    </source>
</reference>
<name>A0A0F9Y550_TRIHA</name>
<dbReference type="OrthoDB" id="3233595at2759"/>
<evidence type="ECO:0000259" key="3">
    <source>
        <dbReference type="SMART" id="SM00829"/>
    </source>
</evidence>
<dbReference type="InterPro" id="IPR036291">
    <property type="entry name" value="NAD(P)-bd_dom_sf"/>
</dbReference>
<dbReference type="CDD" id="cd08249">
    <property type="entry name" value="enoyl_reductase_like"/>
    <property type="match status" value="1"/>
</dbReference>
<evidence type="ECO:0000256" key="2">
    <source>
        <dbReference type="ARBA" id="ARBA00023002"/>
    </source>
</evidence>
<dbReference type="EMBL" id="JOKZ01000011">
    <property type="protein sequence ID" value="KKP07163.1"/>
    <property type="molecule type" value="Genomic_DNA"/>
</dbReference>
<dbReference type="PANTHER" id="PTHR45348">
    <property type="entry name" value="HYPOTHETICAL OXIDOREDUCTASE (EUROFUNG)"/>
    <property type="match status" value="1"/>
</dbReference>
<dbReference type="InterPro" id="IPR047122">
    <property type="entry name" value="Trans-enoyl_RdTase-like"/>
</dbReference>
<dbReference type="AlphaFoldDB" id="A0A0F9Y550"/>
<dbReference type="Gene3D" id="3.90.180.10">
    <property type="entry name" value="Medium-chain alcohol dehydrogenases, catalytic domain"/>
    <property type="match status" value="1"/>
</dbReference>
<dbReference type="OMA" id="GWFKPHP"/>
<organism evidence="4 5">
    <name type="scientific">Trichoderma harzianum</name>
    <name type="common">Hypocrea lixii</name>
    <dbReference type="NCBI Taxonomy" id="5544"/>
    <lineage>
        <taxon>Eukaryota</taxon>
        <taxon>Fungi</taxon>
        <taxon>Dikarya</taxon>
        <taxon>Ascomycota</taxon>
        <taxon>Pezizomycotina</taxon>
        <taxon>Sordariomycetes</taxon>
        <taxon>Hypocreomycetidae</taxon>
        <taxon>Hypocreales</taxon>
        <taxon>Hypocreaceae</taxon>
        <taxon>Trichoderma</taxon>
    </lineage>
</organism>
<dbReference type="InterPro" id="IPR013154">
    <property type="entry name" value="ADH-like_N"/>
</dbReference>
<evidence type="ECO:0000313" key="4">
    <source>
        <dbReference type="EMBL" id="KKP07163.1"/>
    </source>
</evidence>
<dbReference type="SUPFAM" id="SSF51735">
    <property type="entry name" value="NAD(P)-binding Rossmann-fold domains"/>
    <property type="match status" value="1"/>
</dbReference>
<dbReference type="Gene3D" id="3.40.50.720">
    <property type="entry name" value="NAD(P)-binding Rossmann-like Domain"/>
    <property type="match status" value="1"/>
</dbReference>
<gene>
    <name evidence="4" type="ORF">THAR02_00699</name>
</gene>